<dbReference type="CDD" id="cd07091">
    <property type="entry name" value="ALDH_F1-2_Ald2-like"/>
    <property type="match status" value="1"/>
</dbReference>
<dbReference type="FunFam" id="3.40.605.10:FF:000001">
    <property type="entry name" value="Aldehyde dehydrogenase 1"/>
    <property type="match status" value="1"/>
</dbReference>
<dbReference type="InterPro" id="IPR016163">
    <property type="entry name" value="Ald_DH_C"/>
</dbReference>
<dbReference type="PANTHER" id="PTHR11699">
    <property type="entry name" value="ALDEHYDE DEHYDROGENASE-RELATED"/>
    <property type="match status" value="1"/>
</dbReference>
<evidence type="ECO:0000256" key="1">
    <source>
        <dbReference type="ARBA" id="ARBA00009986"/>
    </source>
</evidence>
<reference evidence="6 7" key="1">
    <citation type="journal article" date="2017" name="Mycologia">
        <title>Bifiguratus adelaidae, gen. et sp. nov., a new member of Mucoromycotina in endophytic and soil-dwelling habitats.</title>
        <authorList>
            <person name="Torres-Cruz T.J."/>
            <person name="Billingsley Tobias T.L."/>
            <person name="Almatruk M."/>
            <person name="Hesse C."/>
            <person name="Kuske C.R."/>
            <person name="Desiro A."/>
            <person name="Benucci G.M."/>
            <person name="Bonito G."/>
            <person name="Stajich J.E."/>
            <person name="Dunlap C."/>
            <person name="Arnold A.E."/>
            <person name="Porras-Alfaro A."/>
        </authorList>
    </citation>
    <scope>NUCLEOTIDE SEQUENCE [LARGE SCALE GENOMIC DNA]</scope>
    <source>
        <strain evidence="6 7">AZ0501</strain>
    </source>
</reference>
<evidence type="ECO:0000256" key="4">
    <source>
        <dbReference type="RuleBase" id="RU003345"/>
    </source>
</evidence>
<keyword evidence="7" id="KW-1185">Reference proteome</keyword>
<feature type="active site" evidence="3">
    <location>
        <position position="267"/>
    </location>
</feature>
<evidence type="ECO:0000313" key="6">
    <source>
        <dbReference type="EMBL" id="OZJ04959.1"/>
    </source>
</evidence>
<sequence>MTFQDLQTITLNNGKKVQVHTGLFINNEFVAGSSGKAITTVNPTTEEPIVDVQEASEADVDKAVAAAKECFHKVWRKMAAPERGQIIYKLADLIDQHAEELAELEAIDNGKAKQVAQDEDIAGSSGCYRYFAGWADKIHGKTIDTSYDKLCYTIHEPVGVVGAVIPWNYPMMMAAWKFAPALAAGNCIVLKSSELTPLSILKFAELTVEAGFPPGVINIVTGYGHICGNHLTNHPDVSKIAFTGSTATGRKIMASASDSNLKKVQLELGGKSPQIVCADADLVEAVKWCVAGIFNNHGQNCNAGSRIYVHESVYDKFVNDFKVAAEQIKVGDPFEKDTFQGPQVSKGQFDKIMAYIESGKKEGARLVTGGERHGDKGYFIKPTVFADCKQDMTIVKEEIFGPVVAISSFKTLEEAIEKANDTTYGLAGGVFSRDVSTCLRVSAELKAGTVWVNCYDVFDQSTPFGGYKQSGFGKELGKYALQEYINVKTIKILIDP</sequence>
<proteinExistence type="inferred from homology"/>
<evidence type="ECO:0000259" key="5">
    <source>
        <dbReference type="Pfam" id="PF00171"/>
    </source>
</evidence>
<evidence type="ECO:0000256" key="2">
    <source>
        <dbReference type="ARBA" id="ARBA00023002"/>
    </source>
</evidence>
<dbReference type="PROSITE" id="PS00687">
    <property type="entry name" value="ALDEHYDE_DEHYDR_GLU"/>
    <property type="match status" value="1"/>
</dbReference>
<dbReference type="GO" id="GO:0004030">
    <property type="term" value="F:aldehyde dehydrogenase [NAD(P)+] activity"/>
    <property type="evidence" value="ECO:0007669"/>
    <property type="project" value="UniProtKB-ARBA"/>
</dbReference>
<dbReference type="OrthoDB" id="310895at2759"/>
<dbReference type="Gene3D" id="3.40.309.10">
    <property type="entry name" value="Aldehyde Dehydrogenase, Chain A, domain 2"/>
    <property type="match status" value="1"/>
</dbReference>
<dbReference type="InterPro" id="IPR015590">
    <property type="entry name" value="Aldehyde_DH_dom"/>
</dbReference>
<dbReference type="Gene3D" id="3.40.605.10">
    <property type="entry name" value="Aldehyde Dehydrogenase, Chain A, domain 1"/>
    <property type="match status" value="1"/>
</dbReference>
<dbReference type="InterPro" id="IPR016160">
    <property type="entry name" value="Ald_DH_CS_CYS"/>
</dbReference>
<comment type="caution">
    <text evidence="6">The sequence shown here is derived from an EMBL/GenBank/DDBJ whole genome shotgun (WGS) entry which is preliminary data.</text>
</comment>
<dbReference type="SUPFAM" id="SSF53720">
    <property type="entry name" value="ALDH-like"/>
    <property type="match status" value="1"/>
</dbReference>
<dbReference type="FunFam" id="3.40.605.10:FF:000026">
    <property type="entry name" value="Aldehyde dehydrogenase, putative"/>
    <property type="match status" value="1"/>
</dbReference>
<name>A0A261Y2X0_9FUNG</name>
<organism evidence="6 7">
    <name type="scientific">Bifiguratus adelaidae</name>
    <dbReference type="NCBI Taxonomy" id="1938954"/>
    <lineage>
        <taxon>Eukaryota</taxon>
        <taxon>Fungi</taxon>
        <taxon>Fungi incertae sedis</taxon>
        <taxon>Mucoromycota</taxon>
        <taxon>Mucoromycotina</taxon>
        <taxon>Endogonomycetes</taxon>
        <taxon>Endogonales</taxon>
        <taxon>Endogonales incertae sedis</taxon>
        <taxon>Bifiguratus</taxon>
    </lineage>
</organism>
<dbReference type="EMBL" id="MVBO01000025">
    <property type="protein sequence ID" value="OZJ04959.1"/>
    <property type="molecule type" value="Genomic_DNA"/>
</dbReference>
<dbReference type="FunFam" id="3.40.309.10:FF:000001">
    <property type="entry name" value="Mitochondrial aldehyde dehydrogenase 2"/>
    <property type="match status" value="1"/>
</dbReference>
<gene>
    <name evidence="6" type="ORF">BZG36_01750</name>
</gene>
<feature type="domain" description="Aldehyde dehydrogenase" evidence="5">
    <location>
        <begin position="29"/>
        <end position="490"/>
    </location>
</feature>
<protein>
    <recommendedName>
        <fullName evidence="5">Aldehyde dehydrogenase domain-containing protein</fullName>
    </recommendedName>
</protein>
<dbReference type="AlphaFoldDB" id="A0A261Y2X0"/>
<dbReference type="InterPro" id="IPR016161">
    <property type="entry name" value="Ald_DH/histidinol_DH"/>
</dbReference>
<dbReference type="GO" id="GO:0019413">
    <property type="term" value="P:acetate biosynthetic process"/>
    <property type="evidence" value="ECO:0007669"/>
    <property type="project" value="UniProtKB-ARBA"/>
</dbReference>
<evidence type="ECO:0000313" key="7">
    <source>
        <dbReference type="Proteomes" id="UP000242875"/>
    </source>
</evidence>
<dbReference type="InterPro" id="IPR029510">
    <property type="entry name" value="Ald_DH_CS_GLU"/>
</dbReference>
<dbReference type="PROSITE" id="PS00070">
    <property type="entry name" value="ALDEHYDE_DEHYDR_CYS"/>
    <property type="match status" value="1"/>
</dbReference>
<evidence type="ECO:0000256" key="3">
    <source>
        <dbReference type="PROSITE-ProRule" id="PRU10007"/>
    </source>
</evidence>
<dbReference type="Pfam" id="PF00171">
    <property type="entry name" value="Aldedh"/>
    <property type="match status" value="1"/>
</dbReference>
<comment type="similarity">
    <text evidence="1 4">Belongs to the aldehyde dehydrogenase family.</text>
</comment>
<dbReference type="Proteomes" id="UP000242875">
    <property type="component" value="Unassembled WGS sequence"/>
</dbReference>
<accession>A0A261Y2X0</accession>
<keyword evidence="2 4" id="KW-0560">Oxidoreductase</keyword>
<dbReference type="InterPro" id="IPR016162">
    <property type="entry name" value="Ald_DH_N"/>
</dbReference>